<evidence type="ECO:0000313" key="14">
    <source>
        <dbReference type="EMBL" id="KAA0158504.1"/>
    </source>
</evidence>
<keyword evidence="8 11" id="KW-0472">Membrane</keyword>
<dbReference type="EMBL" id="VLTM01000066">
    <property type="protein sequence ID" value="KAA0158504.1"/>
    <property type="molecule type" value="Genomic_DNA"/>
</dbReference>
<dbReference type="AlphaFoldDB" id="A0A5A8D172"/>
<keyword evidence="2" id="KW-0813">Transport</keyword>
<evidence type="ECO:0000256" key="6">
    <source>
        <dbReference type="ARBA" id="ARBA00022989"/>
    </source>
</evidence>
<feature type="transmembrane region" description="Helical" evidence="11">
    <location>
        <begin position="243"/>
        <end position="262"/>
    </location>
</feature>
<dbReference type="FunFam" id="1.20.120.350:FF:000009">
    <property type="entry name" value="Voltage-dependent T-type calcium channel subunit alpha"/>
    <property type="match status" value="1"/>
</dbReference>
<name>A0A5A8D172_CAFRO</name>
<feature type="domain" description="Voltage-dependent L-type calcium channel IQ-associated" evidence="13">
    <location>
        <begin position="632"/>
        <end position="667"/>
    </location>
</feature>
<dbReference type="GO" id="GO:0022843">
    <property type="term" value="F:voltage-gated monoatomic cation channel activity"/>
    <property type="evidence" value="ECO:0007669"/>
    <property type="project" value="UniProtKB-ARBA"/>
</dbReference>
<evidence type="ECO:0000256" key="2">
    <source>
        <dbReference type="ARBA" id="ARBA00022448"/>
    </source>
</evidence>
<evidence type="ECO:0000259" key="13">
    <source>
        <dbReference type="Pfam" id="PF16905"/>
    </source>
</evidence>
<reference evidence="14 15" key="1">
    <citation type="submission" date="2019-07" db="EMBL/GenBank/DDBJ databases">
        <title>Genomes of Cafeteria roenbergensis.</title>
        <authorList>
            <person name="Fischer M.G."/>
            <person name="Hackl T."/>
            <person name="Roman M."/>
        </authorList>
    </citation>
    <scope>NUCLEOTIDE SEQUENCE [LARGE SCALE GENOMIC DNA]</scope>
    <source>
        <strain evidence="14 15">Cflag</strain>
    </source>
</reference>
<evidence type="ECO:0000256" key="1">
    <source>
        <dbReference type="ARBA" id="ARBA00004141"/>
    </source>
</evidence>
<protein>
    <recommendedName>
        <fullName evidence="16">EF-hand domain-containing protein</fullName>
    </recommendedName>
</protein>
<keyword evidence="6 11" id="KW-1133">Transmembrane helix</keyword>
<dbReference type="InterPro" id="IPR043203">
    <property type="entry name" value="VGCC_Ca_Na"/>
</dbReference>
<feature type="transmembrane region" description="Helical" evidence="11">
    <location>
        <begin position="585"/>
        <end position="607"/>
    </location>
</feature>
<evidence type="ECO:0008006" key="16">
    <source>
        <dbReference type="Google" id="ProtNLM"/>
    </source>
</evidence>
<dbReference type="PANTHER" id="PTHR10037">
    <property type="entry name" value="VOLTAGE-GATED CATION CHANNEL CALCIUM AND SODIUM"/>
    <property type="match status" value="1"/>
</dbReference>
<keyword evidence="10" id="KW-0407">Ion channel</keyword>
<evidence type="ECO:0000256" key="4">
    <source>
        <dbReference type="ARBA" id="ARBA00022737"/>
    </source>
</evidence>
<keyword evidence="3 11" id="KW-0812">Transmembrane</keyword>
<keyword evidence="9" id="KW-0325">Glycoprotein</keyword>
<feature type="transmembrane region" description="Helical" evidence="11">
    <location>
        <begin position="493"/>
        <end position="523"/>
    </location>
</feature>
<dbReference type="Gene3D" id="1.10.287.70">
    <property type="match status" value="2"/>
</dbReference>
<gene>
    <name evidence="14" type="ORF">FNF31_05360</name>
</gene>
<dbReference type="Pfam" id="PF16905">
    <property type="entry name" value="GPHH"/>
    <property type="match status" value="1"/>
</dbReference>
<accession>A0A5A8D172</accession>
<evidence type="ECO:0000256" key="5">
    <source>
        <dbReference type="ARBA" id="ARBA00022882"/>
    </source>
</evidence>
<evidence type="ECO:0000256" key="9">
    <source>
        <dbReference type="ARBA" id="ARBA00023180"/>
    </source>
</evidence>
<keyword evidence="7" id="KW-0406">Ion transport</keyword>
<comment type="caution">
    <text evidence="14">The sequence shown here is derived from an EMBL/GenBank/DDBJ whole genome shotgun (WGS) entry which is preliminary data.</text>
</comment>
<feature type="transmembrane region" description="Helical" evidence="11">
    <location>
        <begin position="367"/>
        <end position="398"/>
    </location>
</feature>
<dbReference type="PANTHER" id="PTHR10037:SF62">
    <property type="entry name" value="SODIUM CHANNEL PROTEIN 60E"/>
    <property type="match status" value="1"/>
</dbReference>
<feature type="transmembrane region" description="Helical" evidence="11">
    <location>
        <begin position="99"/>
        <end position="117"/>
    </location>
</feature>
<evidence type="ECO:0000256" key="7">
    <source>
        <dbReference type="ARBA" id="ARBA00023065"/>
    </source>
</evidence>
<feature type="transmembrane region" description="Helical" evidence="11">
    <location>
        <begin position="138"/>
        <end position="159"/>
    </location>
</feature>
<dbReference type="GO" id="GO:0001518">
    <property type="term" value="C:voltage-gated sodium channel complex"/>
    <property type="evidence" value="ECO:0007669"/>
    <property type="project" value="TreeGrafter"/>
</dbReference>
<dbReference type="SUPFAM" id="SSF81324">
    <property type="entry name" value="Voltage-gated potassium channels"/>
    <property type="match status" value="2"/>
</dbReference>
<dbReference type="InterPro" id="IPR005821">
    <property type="entry name" value="Ion_trans_dom"/>
</dbReference>
<keyword evidence="4" id="KW-0677">Repeat</keyword>
<dbReference type="FunFam" id="1.10.287.70:FF:000166">
    <property type="entry name" value="Voltage-gated Ca2+ channel, alpha subunit"/>
    <property type="match status" value="1"/>
</dbReference>
<dbReference type="Pfam" id="PF00520">
    <property type="entry name" value="Ion_trans"/>
    <property type="match status" value="1"/>
</dbReference>
<evidence type="ECO:0000256" key="10">
    <source>
        <dbReference type="ARBA" id="ARBA00023303"/>
    </source>
</evidence>
<evidence type="ECO:0000256" key="11">
    <source>
        <dbReference type="SAM" id="Phobius"/>
    </source>
</evidence>
<evidence type="ECO:0000256" key="8">
    <source>
        <dbReference type="ARBA" id="ARBA00023136"/>
    </source>
</evidence>
<dbReference type="Gene3D" id="1.20.120.350">
    <property type="entry name" value="Voltage-gated potassium channels. Chain C"/>
    <property type="match status" value="1"/>
</dbReference>
<organism evidence="14 15">
    <name type="scientific">Cafeteria roenbergensis</name>
    <name type="common">Marine flagellate</name>
    <dbReference type="NCBI Taxonomy" id="33653"/>
    <lineage>
        <taxon>Eukaryota</taxon>
        <taxon>Sar</taxon>
        <taxon>Stramenopiles</taxon>
        <taxon>Bigyra</taxon>
        <taxon>Opalozoa</taxon>
        <taxon>Bicosoecida</taxon>
        <taxon>Cafeteriaceae</taxon>
        <taxon>Cafeteria</taxon>
    </lineage>
</organism>
<feature type="domain" description="Ion transport" evidence="12">
    <location>
        <begin position="388"/>
        <end position="616"/>
    </location>
</feature>
<feature type="transmembrane region" description="Helical" evidence="11">
    <location>
        <begin position="179"/>
        <end position="199"/>
    </location>
</feature>
<comment type="subcellular location">
    <subcellularLocation>
        <location evidence="1">Membrane</location>
        <topology evidence="1">Multi-pass membrane protein</topology>
    </subcellularLocation>
</comment>
<feature type="transmembrane region" description="Helical" evidence="11">
    <location>
        <begin position="448"/>
        <end position="472"/>
    </location>
</feature>
<dbReference type="GO" id="GO:0005248">
    <property type="term" value="F:voltage-gated sodium channel activity"/>
    <property type="evidence" value="ECO:0007669"/>
    <property type="project" value="TreeGrafter"/>
</dbReference>
<dbReference type="InterPro" id="IPR031649">
    <property type="entry name" value="GPHH_dom"/>
</dbReference>
<dbReference type="Gene3D" id="1.10.238.10">
    <property type="entry name" value="EF-hand"/>
    <property type="match status" value="1"/>
</dbReference>
<keyword evidence="5" id="KW-0851">Voltage-gated channel</keyword>
<evidence type="ECO:0000256" key="3">
    <source>
        <dbReference type="ARBA" id="ARBA00022692"/>
    </source>
</evidence>
<sequence>MMYRGRMAGTSRMTTTITDETGRRLAVKITKSGDVSVKDGGAMSMGSESGEIPDEQRVQLAKSPEADMPLQWPQHYTLGLFSPSSPIRRFSDMVVTNPWFGRIVLVLIALSSVLLAVDEPAVAKCQRIPSGSPGSCETLGTILYVADVCLTALFSFELVVKLVSMGGLGSPHAYFSSGWNILDFAIVGVSIASLALGEASSLKALRSLRALRALRPLRVVSRYPSLKLVVNSIFGALPKVTNVALVNFLFFFIFAIVGVQNFTGALSQCNDPDTESLEACVGMFNVTGSLCVMLPDTEQAEACRLDPAGAPFPRLWEPPPYHFDNVLNGLLTVFEVATGEMWPDIMYVCVDSVGPGQPRKKDTQPAAAIFFVMIQVLCAFFMLEVFTGVVVNSIFLAARFYGQPPEWETILETTSTVFTVVFTTEACVKLLGLGLSQYFVVTWNKFDFVLVIAGWVGILFDVGPLATLLRVFRVARIFRLVRTSRGLMQLLRTLIVSIPSLLNVGALLLLLFFIFACVGMNLFSDIKHGEFLNDEANFESFGTAMVTLFRVSTGESYNGIMHDAMVQPPYCDPDTNCGDLVLAPIFFVVFFIISSFVLLNLLVAIILDNFEDTKSAESTKLGFRLTEDFSRHYQDMWSKFDPLATGVVSFEDLVQLVCSLKFPLGLRDHPGVHHGPDLGRIAEKVLEQLNIQSVENEMFEFQIVLQALVNNASGKDWEQARITAAPKLQIQGDLKIMGGLRQALAVRKIQALVRSRNEFKRRLVVMEEELGRPATEEERSKLRTQTMKTDRRTAAMMFAMGTADAAHRPQSPESAGAGIS</sequence>
<evidence type="ECO:0000313" key="15">
    <source>
        <dbReference type="Proteomes" id="UP000325113"/>
    </source>
</evidence>
<proteinExistence type="predicted"/>
<dbReference type="Proteomes" id="UP000325113">
    <property type="component" value="Unassembled WGS sequence"/>
</dbReference>
<dbReference type="InterPro" id="IPR027359">
    <property type="entry name" value="Volt_channel_dom_sf"/>
</dbReference>
<evidence type="ECO:0000259" key="12">
    <source>
        <dbReference type="Pfam" id="PF00520"/>
    </source>
</evidence>